<keyword evidence="5" id="KW-0472">Membrane</keyword>
<dbReference type="PANTHER" id="PTHR11266">
    <property type="entry name" value="PEROXISOMAL MEMBRANE PROTEIN 2, PXMP2 MPV17"/>
    <property type="match status" value="1"/>
</dbReference>
<keyword evidence="3" id="KW-0812">Transmembrane</keyword>
<dbReference type="Pfam" id="PF04117">
    <property type="entry name" value="Mpv17_PMP22"/>
    <property type="match status" value="1"/>
</dbReference>
<evidence type="ECO:0000256" key="5">
    <source>
        <dbReference type="ARBA" id="ARBA00023136"/>
    </source>
</evidence>
<dbReference type="GO" id="GO:0016020">
    <property type="term" value="C:membrane"/>
    <property type="evidence" value="ECO:0007669"/>
    <property type="project" value="UniProtKB-SubCell"/>
</dbReference>
<keyword evidence="8" id="KW-1185">Reference proteome</keyword>
<gene>
    <name evidence="7" type="ORF">LshimejAT787_0306840</name>
</gene>
<protein>
    <submittedName>
        <fullName evidence="7">Peroxisomal membrane protein PXMP2 4 family protein</fullName>
    </submittedName>
</protein>
<accession>A0A9P3PIH4</accession>
<reference evidence="7" key="1">
    <citation type="submission" date="2022-07" db="EMBL/GenBank/DDBJ databases">
        <title>The genome of Lyophyllum shimeji provides insight into the initial evolution of ectomycorrhizal fungal genome.</title>
        <authorList>
            <person name="Kobayashi Y."/>
            <person name="Shibata T."/>
            <person name="Hirakawa H."/>
            <person name="Shigenobu S."/>
            <person name="Nishiyama T."/>
            <person name="Yamada A."/>
            <person name="Hasebe M."/>
            <person name="Kawaguchi M."/>
        </authorList>
    </citation>
    <scope>NUCLEOTIDE SEQUENCE</scope>
    <source>
        <strain evidence="7">AT787</strain>
    </source>
</reference>
<dbReference type="AlphaFoldDB" id="A0A9P3PIH4"/>
<dbReference type="OrthoDB" id="10267969at2759"/>
<dbReference type="Proteomes" id="UP001063166">
    <property type="component" value="Unassembled WGS sequence"/>
</dbReference>
<evidence type="ECO:0000256" key="6">
    <source>
        <dbReference type="RuleBase" id="RU363053"/>
    </source>
</evidence>
<name>A0A9P3PIH4_LYOSH</name>
<dbReference type="GO" id="GO:0005739">
    <property type="term" value="C:mitochondrion"/>
    <property type="evidence" value="ECO:0007669"/>
    <property type="project" value="TreeGrafter"/>
</dbReference>
<comment type="subcellular location">
    <subcellularLocation>
        <location evidence="1">Membrane</location>
        <topology evidence="1">Multi-pass membrane protein</topology>
    </subcellularLocation>
</comment>
<evidence type="ECO:0000256" key="3">
    <source>
        <dbReference type="ARBA" id="ARBA00022692"/>
    </source>
</evidence>
<evidence type="ECO:0000313" key="8">
    <source>
        <dbReference type="Proteomes" id="UP001063166"/>
    </source>
</evidence>
<sequence length="268" mass="30291">MCFILTLPPEALPASSEYALPELRVGAAAASVVWRATSASVTKRELNRMWRGRTTIVMELSTGARILTAYNDSISLFISYGYPISPITGGFLNSLGDVVAQTAERTLGRQDGYRPYDVARTVRFFIFGFAISPFLGRWNSQLERWFPLRADPRSRKVSLKALSKRVACDQLIMAPIGLGVFLGSMGIMEGRNFGQIKEKFTDLYKPALLTNWKVWPIAQLINFRYMPLPYRVPFQATCGVFWTLYLSLLNARQDERQDGGARRRESQK</sequence>
<organism evidence="7 8">
    <name type="scientific">Lyophyllum shimeji</name>
    <name type="common">Hon-shimeji</name>
    <name type="synonym">Tricholoma shimeji</name>
    <dbReference type="NCBI Taxonomy" id="47721"/>
    <lineage>
        <taxon>Eukaryota</taxon>
        <taxon>Fungi</taxon>
        <taxon>Dikarya</taxon>
        <taxon>Basidiomycota</taxon>
        <taxon>Agaricomycotina</taxon>
        <taxon>Agaricomycetes</taxon>
        <taxon>Agaricomycetidae</taxon>
        <taxon>Agaricales</taxon>
        <taxon>Tricholomatineae</taxon>
        <taxon>Lyophyllaceae</taxon>
        <taxon>Lyophyllum</taxon>
    </lineage>
</organism>
<evidence type="ECO:0000256" key="4">
    <source>
        <dbReference type="ARBA" id="ARBA00022989"/>
    </source>
</evidence>
<proteinExistence type="inferred from homology"/>
<comment type="caution">
    <text evidence="7">The sequence shown here is derived from an EMBL/GenBank/DDBJ whole genome shotgun (WGS) entry which is preliminary data.</text>
</comment>
<dbReference type="PANTHER" id="PTHR11266:SF50">
    <property type="entry name" value="VACUOLAR MEMBRANE PROTEIN YOR292C"/>
    <property type="match status" value="1"/>
</dbReference>
<dbReference type="EMBL" id="BRPK01000003">
    <property type="protein sequence ID" value="GLB36396.1"/>
    <property type="molecule type" value="Genomic_DNA"/>
</dbReference>
<evidence type="ECO:0000256" key="2">
    <source>
        <dbReference type="ARBA" id="ARBA00006824"/>
    </source>
</evidence>
<keyword evidence="4" id="KW-1133">Transmembrane helix</keyword>
<comment type="similarity">
    <text evidence="2 6">Belongs to the peroxisomal membrane protein PXMP2/4 family.</text>
</comment>
<evidence type="ECO:0000256" key="1">
    <source>
        <dbReference type="ARBA" id="ARBA00004141"/>
    </source>
</evidence>
<dbReference type="InterPro" id="IPR007248">
    <property type="entry name" value="Mpv17_PMP22"/>
</dbReference>
<evidence type="ECO:0000313" key="7">
    <source>
        <dbReference type="EMBL" id="GLB36396.1"/>
    </source>
</evidence>